<protein>
    <submittedName>
        <fullName evidence="2">Uncharacterized protein</fullName>
    </submittedName>
</protein>
<organism evidence="2 3">
    <name type="scientific">Mucuna pruriens</name>
    <name type="common">Velvet bean</name>
    <name type="synonym">Dolichos pruriens</name>
    <dbReference type="NCBI Taxonomy" id="157652"/>
    <lineage>
        <taxon>Eukaryota</taxon>
        <taxon>Viridiplantae</taxon>
        <taxon>Streptophyta</taxon>
        <taxon>Embryophyta</taxon>
        <taxon>Tracheophyta</taxon>
        <taxon>Spermatophyta</taxon>
        <taxon>Magnoliopsida</taxon>
        <taxon>eudicotyledons</taxon>
        <taxon>Gunneridae</taxon>
        <taxon>Pentapetalae</taxon>
        <taxon>rosids</taxon>
        <taxon>fabids</taxon>
        <taxon>Fabales</taxon>
        <taxon>Fabaceae</taxon>
        <taxon>Papilionoideae</taxon>
        <taxon>50 kb inversion clade</taxon>
        <taxon>NPAAA clade</taxon>
        <taxon>indigoferoid/millettioid clade</taxon>
        <taxon>Phaseoleae</taxon>
        <taxon>Mucuna</taxon>
    </lineage>
</organism>
<feature type="non-terminal residue" evidence="2">
    <location>
        <position position="1"/>
    </location>
</feature>
<name>A0A371EF86_MUCPR</name>
<dbReference type="EMBL" id="QJKJ01014286">
    <property type="protein sequence ID" value="RDX64639.1"/>
    <property type="molecule type" value="Genomic_DNA"/>
</dbReference>
<gene>
    <name evidence="2" type="ORF">CR513_56784</name>
</gene>
<evidence type="ECO:0000256" key="1">
    <source>
        <dbReference type="SAM" id="MobiDB-lite"/>
    </source>
</evidence>
<dbReference type="OrthoDB" id="1747743at2759"/>
<accession>A0A371EF86</accession>
<proteinExistence type="predicted"/>
<dbReference type="PANTHER" id="PTHR35046:SF9">
    <property type="entry name" value="RNA-DIRECTED DNA POLYMERASE"/>
    <property type="match status" value="1"/>
</dbReference>
<evidence type="ECO:0000313" key="3">
    <source>
        <dbReference type="Proteomes" id="UP000257109"/>
    </source>
</evidence>
<evidence type="ECO:0000313" key="2">
    <source>
        <dbReference type="EMBL" id="RDX64639.1"/>
    </source>
</evidence>
<feature type="compositionally biased region" description="Acidic residues" evidence="1">
    <location>
        <begin position="1"/>
        <end position="16"/>
    </location>
</feature>
<sequence length="177" mass="20668">MDNGEVESESLSDDEMPPLNDCSGVEVVEPVDGVVLVTKHTLNIQPKEDGDVEQHEHIFHTRCQINDKWLNDCEDIRVTKQVLVSFSIGKYKDDVHYDVAPMHVRHLLLGRPWQHDRKVTHDGYKNKYTLAMNKRIIVLTPLKPIEAYSNQIRIARECKLREELLSIQEKERKEKMR</sequence>
<keyword evidence="3" id="KW-1185">Reference proteome</keyword>
<dbReference type="Proteomes" id="UP000257109">
    <property type="component" value="Unassembled WGS sequence"/>
</dbReference>
<dbReference type="PANTHER" id="PTHR35046">
    <property type="entry name" value="ZINC KNUCKLE (CCHC-TYPE) FAMILY PROTEIN"/>
    <property type="match status" value="1"/>
</dbReference>
<reference evidence="2" key="1">
    <citation type="submission" date="2018-05" db="EMBL/GenBank/DDBJ databases">
        <title>Draft genome of Mucuna pruriens seed.</title>
        <authorList>
            <person name="Nnadi N.E."/>
            <person name="Vos R."/>
            <person name="Hasami M.H."/>
            <person name="Devisetty U.K."/>
            <person name="Aguiy J.C."/>
        </authorList>
    </citation>
    <scope>NUCLEOTIDE SEQUENCE [LARGE SCALE GENOMIC DNA]</scope>
    <source>
        <strain evidence="2">JCA_2017</strain>
    </source>
</reference>
<feature type="region of interest" description="Disordered" evidence="1">
    <location>
        <begin position="1"/>
        <end position="22"/>
    </location>
</feature>
<comment type="caution">
    <text evidence="2">The sequence shown here is derived from an EMBL/GenBank/DDBJ whole genome shotgun (WGS) entry which is preliminary data.</text>
</comment>
<dbReference type="AlphaFoldDB" id="A0A371EF86"/>